<accession>A0ABP4UT06</accession>
<evidence type="ECO:0000256" key="1">
    <source>
        <dbReference type="SAM" id="MobiDB-lite"/>
    </source>
</evidence>
<feature type="transmembrane region" description="Helical" evidence="2">
    <location>
        <begin position="130"/>
        <end position="148"/>
    </location>
</feature>
<comment type="caution">
    <text evidence="3">The sequence shown here is derived from an EMBL/GenBank/DDBJ whole genome shotgun (WGS) entry which is preliminary data.</text>
</comment>
<feature type="transmembrane region" description="Helical" evidence="2">
    <location>
        <begin position="52"/>
        <end position="71"/>
    </location>
</feature>
<keyword evidence="2" id="KW-0812">Transmembrane</keyword>
<keyword evidence="2" id="KW-0472">Membrane</keyword>
<reference evidence="4" key="1">
    <citation type="journal article" date="2019" name="Int. J. Syst. Evol. Microbiol.">
        <title>The Global Catalogue of Microorganisms (GCM) 10K type strain sequencing project: providing services to taxonomists for standard genome sequencing and annotation.</title>
        <authorList>
            <consortium name="The Broad Institute Genomics Platform"/>
            <consortium name="The Broad Institute Genome Sequencing Center for Infectious Disease"/>
            <person name="Wu L."/>
            <person name="Ma J."/>
        </authorList>
    </citation>
    <scope>NUCLEOTIDE SEQUENCE [LARGE SCALE GENOMIC DNA]</scope>
    <source>
        <strain evidence="4">JCM 16002</strain>
    </source>
</reference>
<protein>
    <recommendedName>
        <fullName evidence="5">Integral membrane protein</fullName>
    </recommendedName>
</protein>
<dbReference type="RefSeq" id="WP_218873131.1">
    <property type="nucleotide sequence ID" value="NZ_BAAAQG010000010.1"/>
</dbReference>
<feature type="region of interest" description="Disordered" evidence="1">
    <location>
        <begin position="177"/>
        <end position="198"/>
    </location>
</feature>
<feature type="transmembrane region" description="Helical" evidence="2">
    <location>
        <begin position="92"/>
        <end position="118"/>
    </location>
</feature>
<evidence type="ECO:0008006" key="5">
    <source>
        <dbReference type="Google" id="ProtNLM"/>
    </source>
</evidence>
<proteinExistence type="predicted"/>
<keyword evidence="2" id="KW-1133">Transmembrane helix</keyword>
<evidence type="ECO:0000313" key="3">
    <source>
        <dbReference type="EMBL" id="GAA1711438.1"/>
    </source>
</evidence>
<feature type="transmembrane region" description="Helical" evidence="2">
    <location>
        <begin position="21"/>
        <end position="40"/>
    </location>
</feature>
<name>A0ABP4UT06_9ACTN</name>
<evidence type="ECO:0000313" key="4">
    <source>
        <dbReference type="Proteomes" id="UP001500383"/>
    </source>
</evidence>
<gene>
    <name evidence="3" type="ORF">GCM10009831_21300</name>
</gene>
<organism evidence="3 4">
    <name type="scientific">Dietzia cercidiphylli</name>
    <dbReference type="NCBI Taxonomy" id="498199"/>
    <lineage>
        <taxon>Bacteria</taxon>
        <taxon>Bacillati</taxon>
        <taxon>Actinomycetota</taxon>
        <taxon>Actinomycetes</taxon>
        <taxon>Mycobacteriales</taxon>
        <taxon>Dietziaceae</taxon>
        <taxon>Dietzia</taxon>
    </lineage>
</organism>
<dbReference type="EMBL" id="BAAAQG010000010">
    <property type="protein sequence ID" value="GAA1711438.1"/>
    <property type="molecule type" value="Genomic_DNA"/>
</dbReference>
<dbReference type="Proteomes" id="UP001500383">
    <property type="component" value="Unassembled WGS sequence"/>
</dbReference>
<evidence type="ECO:0000256" key="2">
    <source>
        <dbReference type="SAM" id="Phobius"/>
    </source>
</evidence>
<keyword evidence="4" id="KW-1185">Reference proteome</keyword>
<sequence length="198" mass="20182">MTTPALSAPTRPSAVLAPGRAALAALATFLVVGLPTDILPNPLFGREIPVRWWEYPVLAATVLLTAAWFGIRSARETGTAARAGGGGADRPGLVTAGVMTAWFAVACPVCNKIVLLLLGTTGALGVWAPLQPWLAAVSLLLLAGAVVYRWRARPCMDGGCADGTRADEACAVPARGDGADGADDAGAGRLVTDAAPNR</sequence>